<evidence type="ECO:0000256" key="6">
    <source>
        <dbReference type="ARBA" id="ARBA00022842"/>
    </source>
</evidence>
<evidence type="ECO:0000256" key="13">
    <source>
        <dbReference type="SAM" id="Phobius"/>
    </source>
</evidence>
<dbReference type="Pfam" id="PF01544">
    <property type="entry name" value="CorA"/>
    <property type="match status" value="1"/>
</dbReference>
<dbReference type="SUPFAM" id="SSF143865">
    <property type="entry name" value="CorA soluble domain-like"/>
    <property type="match status" value="1"/>
</dbReference>
<dbReference type="Proteomes" id="UP000198802">
    <property type="component" value="Unassembled WGS sequence"/>
</dbReference>
<dbReference type="PANTHER" id="PTHR46494:SF1">
    <property type="entry name" value="CORA FAMILY METAL ION TRANSPORTER (EUROFUNG)"/>
    <property type="match status" value="1"/>
</dbReference>
<evidence type="ECO:0000256" key="2">
    <source>
        <dbReference type="ARBA" id="ARBA00009765"/>
    </source>
</evidence>
<dbReference type="GO" id="GO:0005886">
    <property type="term" value="C:plasma membrane"/>
    <property type="evidence" value="ECO:0007669"/>
    <property type="project" value="UniProtKB-SubCell"/>
</dbReference>
<dbReference type="GO" id="GO:0000287">
    <property type="term" value="F:magnesium ion binding"/>
    <property type="evidence" value="ECO:0007669"/>
    <property type="project" value="TreeGrafter"/>
</dbReference>
<dbReference type="FunFam" id="1.20.58.340:FF:000004">
    <property type="entry name" value="Magnesium transport protein CorA"/>
    <property type="match status" value="1"/>
</dbReference>
<evidence type="ECO:0000256" key="12">
    <source>
        <dbReference type="SAM" id="MobiDB-lite"/>
    </source>
</evidence>
<keyword evidence="7 13" id="KW-1133">Transmembrane helix</keyword>
<dbReference type="InterPro" id="IPR045863">
    <property type="entry name" value="CorA_TM1_TM2"/>
</dbReference>
<keyword evidence="3" id="KW-0813">Transport</keyword>
<comment type="subcellular location">
    <subcellularLocation>
        <location evidence="1">Cell membrane</location>
        <topology evidence="1">Multi-pass membrane protein</topology>
    </subcellularLocation>
</comment>
<name>A0A0S4QXW2_9ACTN</name>
<dbReference type="InterPro" id="IPR002523">
    <property type="entry name" value="MgTranspt_CorA/ZnTranspt_ZntB"/>
</dbReference>
<feature type="transmembrane region" description="Helical" evidence="13">
    <location>
        <begin position="334"/>
        <end position="353"/>
    </location>
</feature>
<evidence type="ECO:0000256" key="7">
    <source>
        <dbReference type="ARBA" id="ARBA00022989"/>
    </source>
</evidence>
<evidence type="ECO:0000256" key="9">
    <source>
        <dbReference type="ARBA" id="ARBA00023136"/>
    </source>
</evidence>
<dbReference type="CDD" id="cd12830">
    <property type="entry name" value="MtCorA-like"/>
    <property type="match status" value="1"/>
</dbReference>
<organism evidence="14 15">
    <name type="scientific">Parafrankia irregularis</name>
    <dbReference type="NCBI Taxonomy" id="795642"/>
    <lineage>
        <taxon>Bacteria</taxon>
        <taxon>Bacillati</taxon>
        <taxon>Actinomycetota</taxon>
        <taxon>Actinomycetes</taxon>
        <taxon>Frankiales</taxon>
        <taxon>Frankiaceae</taxon>
        <taxon>Parafrankia</taxon>
    </lineage>
</organism>
<comment type="function">
    <text evidence="11">Mediates influx of magnesium ions. Alternates between open and closed states. Activated by low cytoplasmic Mg(2+) levels. Inactive when cytoplasmic Mg(2+) levels are high.</text>
</comment>
<protein>
    <submittedName>
        <fullName evidence="14">Magnesium transporter</fullName>
    </submittedName>
</protein>
<comment type="catalytic activity">
    <reaction evidence="10">
        <text>Mg(2+)(in) = Mg(2+)(out)</text>
        <dbReference type="Rhea" id="RHEA:29827"/>
        <dbReference type="ChEBI" id="CHEBI:18420"/>
    </reaction>
</comment>
<feature type="region of interest" description="Disordered" evidence="12">
    <location>
        <begin position="1"/>
        <end position="36"/>
    </location>
</feature>
<dbReference type="InterPro" id="IPR045861">
    <property type="entry name" value="CorA_cytoplasmic_dom"/>
</dbReference>
<evidence type="ECO:0000313" key="15">
    <source>
        <dbReference type="Proteomes" id="UP000198802"/>
    </source>
</evidence>
<dbReference type="GO" id="GO:0050897">
    <property type="term" value="F:cobalt ion binding"/>
    <property type="evidence" value="ECO:0007669"/>
    <property type="project" value="TreeGrafter"/>
</dbReference>
<dbReference type="AlphaFoldDB" id="A0A0S4QXW2"/>
<evidence type="ECO:0000256" key="3">
    <source>
        <dbReference type="ARBA" id="ARBA00022448"/>
    </source>
</evidence>
<sequence>MDGEHRDTPGSRPPEPASASTLRDGAGRLGSALRGPVSLVHPRRRTAGLEGLPLEARASVVACGVYRHGERDSHPRGFDAALRAVHAGRDRFVWLGLYEPSEDDLAAVAATFGLHPLAVEDAARSHERPKLDSYGGTLFAVLKTIRYVEHEEVSATSEIVETGQIMVFLGRDFVVTVRHGAYGELQTLRARLEARPHLLARGPAIVLHAIADHIVGGYLKVADRIQRDIDTLEKAVFDDRVRFPDAGAVYQLKREVVEFKHAVLPLAAPLRALADPDGDVGPIPPEVRNRFRGTEENVQRVSERVAGFDELLGSFLQATLAQVSVAQNQDMRRISAWAAIAAVPTATAGIYGMNFDHMPELRQVWGYPAVLAFIVTACLLLHRAFRRNGWL</sequence>
<evidence type="ECO:0000256" key="4">
    <source>
        <dbReference type="ARBA" id="ARBA00022475"/>
    </source>
</evidence>
<dbReference type="PANTHER" id="PTHR46494">
    <property type="entry name" value="CORA FAMILY METAL ION TRANSPORTER (EUROFUNG)"/>
    <property type="match status" value="1"/>
</dbReference>
<evidence type="ECO:0000256" key="11">
    <source>
        <dbReference type="ARBA" id="ARBA00045497"/>
    </source>
</evidence>
<dbReference type="GO" id="GO:0015087">
    <property type="term" value="F:cobalt ion transmembrane transporter activity"/>
    <property type="evidence" value="ECO:0007669"/>
    <property type="project" value="TreeGrafter"/>
</dbReference>
<keyword evidence="4" id="KW-1003">Cell membrane</keyword>
<dbReference type="Gene3D" id="3.30.460.20">
    <property type="entry name" value="CorA soluble domain-like"/>
    <property type="match status" value="1"/>
</dbReference>
<gene>
    <name evidence="14" type="ORF">Ga0074812_12759</name>
</gene>
<feature type="transmembrane region" description="Helical" evidence="13">
    <location>
        <begin position="365"/>
        <end position="385"/>
    </location>
</feature>
<evidence type="ECO:0000256" key="8">
    <source>
        <dbReference type="ARBA" id="ARBA00023065"/>
    </source>
</evidence>
<evidence type="ECO:0000313" key="14">
    <source>
        <dbReference type="EMBL" id="CUU59382.1"/>
    </source>
</evidence>
<dbReference type="EMBL" id="FAOZ01000027">
    <property type="protein sequence ID" value="CUU59382.1"/>
    <property type="molecule type" value="Genomic_DNA"/>
</dbReference>
<keyword evidence="15" id="KW-1185">Reference proteome</keyword>
<dbReference type="Gene3D" id="1.20.58.340">
    <property type="entry name" value="Magnesium transport protein CorA, transmembrane region"/>
    <property type="match status" value="2"/>
</dbReference>
<evidence type="ECO:0000256" key="1">
    <source>
        <dbReference type="ARBA" id="ARBA00004651"/>
    </source>
</evidence>
<dbReference type="SUPFAM" id="SSF144083">
    <property type="entry name" value="Magnesium transport protein CorA, transmembrane region"/>
    <property type="match status" value="1"/>
</dbReference>
<dbReference type="GO" id="GO:0015095">
    <property type="term" value="F:magnesium ion transmembrane transporter activity"/>
    <property type="evidence" value="ECO:0007669"/>
    <property type="project" value="TreeGrafter"/>
</dbReference>
<comment type="similarity">
    <text evidence="2">Belongs to the CorA metal ion transporter (MIT) (TC 1.A.35) family.</text>
</comment>
<reference evidence="15" key="1">
    <citation type="submission" date="2015-11" db="EMBL/GenBank/DDBJ databases">
        <authorList>
            <person name="Varghese N."/>
        </authorList>
    </citation>
    <scope>NUCLEOTIDE SEQUENCE [LARGE SCALE GENOMIC DNA]</scope>
    <source>
        <strain evidence="15">DSM 45899</strain>
    </source>
</reference>
<keyword evidence="8" id="KW-0406">Ion transport</keyword>
<accession>A0A0S4QXW2</accession>
<evidence type="ECO:0000256" key="10">
    <source>
        <dbReference type="ARBA" id="ARBA00034269"/>
    </source>
</evidence>
<keyword evidence="9 13" id="KW-0472">Membrane</keyword>
<keyword evidence="5 13" id="KW-0812">Transmembrane</keyword>
<keyword evidence="6" id="KW-0460">Magnesium</keyword>
<evidence type="ECO:0000256" key="5">
    <source>
        <dbReference type="ARBA" id="ARBA00022692"/>
    </source>
</evidence>
<proteinExistence type="inferred from homology"/>